<reference evidence="2 3" key="1">
    <citation type="submission" date="2024-06" db="EMBL/GenBank/DDBJ databases">
        <title>The Natural Products Discovery Center: Release of the First 8490 Sequenced Strains for Exploring Actinobacteria Biosynthetic Diversity.</title>
        <authorList>
            <person name="Kalkreuter E."/>
            <person name="Kautsar S.A."/>
            <person name="Yang D."/>
            <person name="Bader C.D."/>
            <person name="Teijaro C.N."/>
            <person name="Fluegel L."/>
            <person name="Davis C.M."/>
            <person name="Simpson J.R."/>
            <person name="Lauterbach L."/>
            <person name="Steele A.D."/>
            <person name="Gui C."/>
            <person name="Meng S."/>
            <person name="Li G."/>
            <person name="Viehrig K."/>
            <person name="Ye F."/>
            <person name="Su P."/>
            <person name="Kiefer A.F."/>
            <person name="Nichols A."/>
            <person name="Cepeda A.J."/>
            <person name="Yan W."/>
            <person name="Fan B."/>
            <person name="Jiang Y."/>
            <person name="Adhikari A."/>
            <person name="Zheng C.-J."/>
            <person name="Schuster L."/>
            <person name="Cowan T.M."/>
            <person name="Smanski M.J."/>
            <person name="Chevrette M.G."/>
            <person name="De Carvalho L.P.S."/>
            <person name="Shen B."/>
        </authorList>
    </citation>
    <scope>NUCLEOTIDE SEQUENCE [LARGE SCALE GENOMIC DNA]</scope>
    <source>
        <strain evidence="2 3">NPDC001694</strain>
    </source>
</reference>
<dbReference type="Proteomes" id="UP001490365">
    <property type="component" value="Unassembled WGS sequence"/>
</dbReference>
<dbReference type="EMBL" id="JBEOZM010000023">
    <property type="protein sequence ID" value="MER6272629.1"/>
    <property type="molecule type" value="Genomic_DNA"/>
</dbReference>
<proteinExistence type="predicted"/>
<protein>
    <submittedName>
        <fullName evidence="2">SCO3374 family protein</fullName>
    </submittedName>
</protein>
<sequence length="239" mass="24481">MAGTAPLAASTVPHPRRPFNSAAGSGCGADSGPDALRHWYENDLGWPTVPAVPGEPLRLVTGVRFDVLEVPAPAGVRALGHLVPGSPVALQGGRMRLLVAAGSAEELPGLLAWLEWGAPALDPGVRALGAGGAMDGPVRPGPSVGGIRPPSGSAEDPAGPVQGAAVWLRPPESGCEVEASLPTLSAMGGVGGAPDLVRLVNTLATECHRVRLRRAGRRTVRRSRPRRPGESSPEHGRGR</sequence>
<evidence type="ECO:0000313" key="3">
    <source>
        <dbReference type="Proteomes" id="UP001490365"/>
    </source>
</evidence>
<evidence type="ECO:0000313" key="2">
    <source>
        <dbReference type="EMBL" id="MER6272629.1"/>
    </source>
</evidence>
<name>A0ABV1TSD9_9ACTN</name>
<keyword evidence="3" id="KW-1185">Reference proteome</keyword>
<dbReference type="InterPro" id="IPR047919">
    <property type="entry name" value="SCO3374-like"/>
</dbReference>
<feature type="region of interest" description="Disordered" evidence="1">
    <location>
        <begin position="1"/>
        <end position="27"/>
    </location>
</feature>
<dbReference type="RefSeq" id="WP_351960934.1">
    <property type="nucleotide sequence ID" value="NZ_JBEOZM010000023.1"/>
</dbReference>
<feature type="region of interest" description="Disordered" evidence="1">
    <location>
        <begin position="214"/>
        <end position="239"/>
    </location>
</feature>
<evidence type="ECO:0000256" key="1">
    <source>
        <dbReference type="SAM" id="MobiDB-lite"/>
    </source>
</evidence>
<accession>A0ABV1TSD9</accession>
<gene>
    <name evidence="2" type="ORF">ABT211_35975</name>
</gene>
<feature type="compositionally biased region" description="Basic and acidic residues" evidence="1">
    <location>
        <begin position="227"/>
        <end position="239"/>
    </location>
</feature>
<dbReference type="NCBIfam" id="NF040464">
    <property type="entry name" value="SCO3374_fam"/>
    <property type="match status" value="1"/>
</dbReference>
<organism evidence="2 3">
    <name type="scientific">Streptomyces sp. 900105755</name>
    <dbReference type="NCBI Taxonomy" id="3154389"/>
    <lineage>
        <taxon>Bacteria</taxon>
        <taxon>Bacillati</taxon>
        <taxon>Actinomycetota</taxon>
        <taxon>Actinomycetes</taxon>
        <taxon>Kitasatosporales</taxon>
        <taxon>Streptomycetaceae</taxon>
        <taxon>Streptomyces</taxon>
    </lineage>
</organism>
<feature type="compositionally biased region" description="Basic residues" evidence="1">
    <location>
        <begin position="214"/>
        <end position="226"/>
    </location>
</feature>
<comment type="caution">
    <text evidence="2">The sequence shown here is derived from an EMBL/GenBank/DDBJ whole genome shotgun (WGS) entry which is preliminary data.</text>
</comment>